<feature type="domain" description="D-isomer specific 2-hydroxyacid dehydrogenase catalytic" evidence="5">
    <location>
        <begin position="16"/>
        <end position="318"/>
    </location>
</feature>
<reference evidence="7 8" key="1">
    <citation type="submission" date="2020-04" db="EMBL/GenBank/DDBJ databases">
        <title>Ramlibacter sp. G-1-2-2 isolated from soil.</title>
        <authorList>
            <person name="Dahal R.H."/>
        </authorList>
    </citation>
    <scope>NUCLEOTIDE SEQUENCE [LARGE SCALE GENOMIC DNA]</scope>
    <source>
        <strain evidence="7 8">G-1-2-2</strain>
    </source>
</reference>
<dbReference type="Pfam" id="PF02826">
    <property type="entry name" value="2-Hacid_dh_C"/>
    <property type="match status" value="1"/>
</dbReference>
<evidence type="ECO:0000313" key="8">
    <source>
        <dbReference type="Proteomes" id="UP000541185"/>
    </source>
</evidence>
<dbReference type="PANTHER" id="PTHR42789:SF1">
    <property type="entry name" value="D-ISOMER SPECIFIC 2-HYDROXYACID DEHYDROGENASE FAMILY PROTEIN (AFU_ORTHOLOGUE AFUA_6G10090)"/>
    <property type="match status" value="1"/>
</dbReference>
<evidence type="ECO:0000256" key="1">
    <source>
        <dbReference type="ARBA" id="ARBA00005854"/>
    </source>
</evidence>
<dbReference type="SUPFAM" id="SSF51735">
    <property type="entry name" value="NAD(P)-binding Rossmann-fold domains"/>
    <property type="match status" value="1"/>
</dbReference>
<evidence type="ECO:0000256" key="3">
    <source>
        <dbReference type="ARBA" id="ARBA00023027"/>
    </source>
</evidence>
<feature type="domain" description="D-isomer specific 2-hydroxyacid dehydrogenase NAD-binding" evidence="6">
    <location>
        <begin position="113"/>
        <end position="286"/>
    </location>
</feature>
<dbReference type="Proteomes" id="UP000541185">
    <property type="component" value="Unassembled WGS sequence"/>
</dbReference>
<accession>A0A848HE17</accession>
<comment type="similarity">
    <text evidence="1 4">Belongs to the D-isomer specific 2-hydroxyacid dehydrogenase family.</text>
</comment>
<gene>
    <name evidence="7" type="ORF">HHL11_27880</name>
</gene>
<name>A0A848HE17_9BURK</name>
<protein>
    <submittedName>
        <fullName evidence="7">Phosphoglycerate dehydrogenase</fullName>
    </submittedName>
</protein>
<sequence length="322" mass="34117">MGLGKVLVTAASVKGCEPALRLMREAGCDVHLATSPQPLDENWQLEQTRDVAALVFAMEPVSARLLENAQALKIIARPGVGYDTVDVAAATRRGVAVTIAESTNHESVADFTLGLLLMAARGMLPCANSVQQHGWDRVTGTEAWRKTLAIVGLGRIGKAVVKRAQGFDMRVLVVSRRRDEDFARSHGVEYVDLDTALREADFLSLHAPLTPETANLLDAAAIAKMKPGAYLVNTSRGGLVDEEALAAAVRSGRLAGAAVDVLRSQGANSPSPLIGVPGIIVTPHMATLSRESMERVAMSVARAVVARLRGERPAGLVNPQVA</sequence>
<dbReference type="PANTHER" id="PTHR42789">
    <property type="entry name" value="D-ISOMER SPECIFIC 2-HYDROXYACID DEHYDROGENASE FAMILY PROTEIN (AFU_ORTHOLOGUE AFUA_6G10090)"/>
    <property type="match status" value="1"/>
</dbReference>
<dbReference type="InterPro" id="IPR006140">
    <property type="entry name" value="D-isomer_DH_NAD-bd"/>
</dbReference>
<dbReference type="AlphaFoldDB" id="A0A848HE17"/>
<evidence type="ECO:0000313" key="7">
    <source>
        <dbReference type="EMBL" id="NML47601.1"/>
    </source>
</evidence>
<dbReference type="CDD" id="cd12172">
    <property type="entry name" value="PGDH_like_2"/>
    <property type="match status" value="1"/>
</dbReference>
<dbReference type="RefSeq" id="WP_169421868.1">
    <property type="nucleotide sequence ID" value="NZ_JABBFX010000003.1"/>
</dbReference>
<dbReference type="InterPro" id="IPR006139">
    <property type="entry name" value="D-isomer_2_OHA_DH_cat_dom"/>
</dbReference>
<dbReference type="Gene3D" id="3.40.50.720">
    <property type="entry name" value="NAD(P)-binding Rossmann-like Domain"/>
    <property type="match status" value="2"/>
</dbReference>
<evidence type="ECO:0000256" key="4">
    <source>
        <dbReference type="RuleBase" id="RU003719"/>
    </source>
</evidence>
<evidence type="ECO:0000259" key="6">
    <source>
        <dbReference type="Pfam" id="PF02826"/>
    </source>
</evidence>
<dbReference type="InterPro" id="IPR050857">
    <property type="entry name" value="D-2-hydroxyacid_DH"/>
</dbReference>
<dbReference type="GO" id="GO:0051287">
    <property type="term" value="F:NAD binding"/>
    <property type="evidence" value="ECO:0007669"/>
    <property type="project" value="InterPro"/>
</dbReference>
<dbReference type="PROSITE" id="PS00670">
    <property type="entry name" value="D_2_HYDROXYACID_DH_2"/>
    <property type="match status" value="1"/>
</dbReference>
<dbReference type="EMBL" id="JABBFX010000003">
    <property type="protein sequence ID" value="NML47601.1"/>
    <property type="molecule type" value="Genomic_DNA"/>
</dbReference>
<keyword evidence="2 4" id="KW-0560">Oxidoreductase</keyword>
<keyword evidence="3" id="KW-0520">NAD</keyword>
<dbReference type="InterPro" id="IPR029753">
    <property type="entry name" value="D-isomer_DH_CS"/>
</dbReference>
<dbReference type="SUPFAM" id="SSF52283">
    <property type="entry name" value="Formate/glycerate dehydrogenase catalytic domain-like"/>
    <property type="match status" value="1"/>
</dbReference>
<dbReference type="InterPro" id="IPR036291">
    <property type="entry name" value="NAD(P)-bd_dom_sf"/>
</dbReference>
<evidence type="ECO:0000259" key="5">
    <source>
        <dbReference type="Pfam" id="PF00389"/>
    </source>
</evidence>
<dbReference type="PROSITE" id="PS00671">
    <property type="entry name" value="D_2_HYDROXYACID_DH_3"/>
    <property type="match status" value="1"/>
</dbReference>
<dbReference type="Pfam" id="PF00389">
    <property type="entry name" value="2-Hacid_dh"/>
    <property type="match status" value="1"/>
</dbReference>
<proteinExistence type="inferred from homology"/>
<organism evidence="7 8">
    <name type="scientific">Ramlibacter agri</name>
    <dbReference type="NCBI Taxonomy" id="2728837"/>
    <lineage>
        <taxon>Bacteria</taxon>
        <taxon>Pseudomonadati</taxon>
        <taxon>Pseudomonadota</taxon>
        <taxon>Betaproteobacteria</taxon>
        <taxon>Burkholderiales</taxon>
        <taxon>Comamonadaceae</taxon>
        <taxon>Ramlibacter</taxon>
    </lineage>
</organism>
<dbReference type="GO" id="GO:0016616">
    <property type="term" value="F:oxidoreductase activity, acting on the CH-OH group of donors, NAD or NADP as acceptor"/>
    <property type="evidence" value="ECO:0007669"/>
    <property type="project" value="InterPro"/>
</dbReference>
<evidence type="ECO:0000256" key="2">
    <source>
        <dbReference type="ARBA" id="ARBA00023002"/>
    </source>
</evidence>
<keyword evidence="8" id="KW-1185">Reference proteome</keyword>
<comment type="caution">
    <text evidence="7">The sequence shown here is derived from an EMBL/GenBank/DDBJ whole genome shotgun (WGS) entry which is preliminary data.</text>
</comment>
<dbReference type="FunFam" id="3.40.50.720:FF:000203">
    <property type="entry name" value="D-3-phosphoglycerate dehydrogenase (SerA)"/>
    <property type="match status" value="1"/>
</dbReference>